<dbReference type="InterPro" id="IPR004843">
    <property type="entry name" value="Calcineurin-like_PHP"/>
</dbReference>
<protein>
    <submittedName>
        <fullName evidence="6">Metallophosphoesterase</fullName>
    </submittedName>
</protein>
<evidence type="ECO:0000313" key="6">
    <source>
        <dbReference type="EMBL" id="MBJ3783679.1"/>
    </source>
</evidence>
<dbReference type="SUPFAM" id="SSF56300">
    <property type="entry name" value="Metallo-dependent phosphatases"/>
    <property type="match status" value="1"/>
</dbReference>
<keyword evidence="2" id="KW-0378">Hydrolase</keyword>
<dbReference type="GO" id="GO:0016787">
    <property type="term" value="F:hydrolase activity"/>
    <property type="evidence" value="ECO:0007669"/>
    <property type="project" value="UniProtKB-KW"/>
</dbReference>
<dbReference type="EMBL" id="JAEKMH010000001">
    <property type="protein sequence ID" value="MBJ3783679.1"/>
    <property type="molecule type" value="Genomic_DNA"/>
</dbReference>
<dbReference type="Proteomes" id="UP000602124">
    <property type="component" value="Unassembled WGS sequence"/>
</dbReference>
<evidence type="ECO:0000256" key="2">
    <source>
        <dbReference type="ARBA" id="ARBA00022801"/>
    </source>
</evidence>
<gene>
    <name evidence="6" type="ORF">JEQ47_03000</name>
</gene>
<dbReference type="AlphaFoldDB" id="A0A934MPU1"/>
<organism evidence="6 7">
    <name type="scientific">Devosia sediminis</name>
    <dbReference type="NCBI Taxonomy" id="2798801"/>
    <lineage>
        <taxon>Bacteria</taxon>
        <taxon>Pseudomonadati</taxon>
        <taxon>Pseudomonadota</taxon>
        <taxon>Alphaproteobacteria</taxon>
        <taxon>Hyphomicrobiales</taxon>
        <taxon>Devosiaceae</taxon>
        <taxon>Devosia</taxon>
    </lineage>
</organism>
<dbReference type="RefSeq" id="WP_198874907.1">
    <property type="nucleotide sequence ID" value="NZ_JAEKMH010000001.1"/>
</dbReference>
<proteinExistence type="inferred from homology"/>
<dbReference type="Pfam" id="PF00149">
    <property type="entry name" value="Metallophos"/>
    <property type="match status" value="1"/>
</dbReference>
<comment type="similarity">
    <text evidence="4">Belongs to the cyclic nucleotide phosphodiesterase class-III family.</text>
</comment>
<accession>A0A934MPU1</accession>
<dbReference type="InterPro" id="IPR029052">
    <property type="entry name" value="Metallo-depent_PP-like"/>
</dbReference>
<reference evidence="6" key="1">
    <citation type="submission" date="2020-12" db="EMBL/GenBank/DDBJ databases">
        <title>Devosia sp. MSA67 isolated from Mo River.</title>
        <authorList>
            <person name="Ma F."/>
            <person name="Zi Z."/>
        </authorList>
    </citation>
    <scope>NUCLEOTIDE SEQUENCE</scope>
    <source>
        <strain evidence="6">MSA67</strain>
    </source>
</reference>
<feature type="domain" description="Calcineurin-like phosphoesterase" evidence="5">
    <location>
        <begin position="3"/>
        <end position="187"/>
    </location>
</feature>
<comment type="caution">
    <text evidence="6">The sequence shown here is derived from an EMBL/GenBank/DDBJ whole genome shotgun (WGS) entry which is preliminary data.</text>
</comment>
<dbReference type="PANTHER" id="PTHR42988">
    <property type="entry name" value="PHOSPHOHYDROLASE"/>
    <property type="match status" value="1"/>
</dbReference>
<name>A0A934MPU1_9HYPH</name>
<keyword evidence="1" id="KW-0479">Metal-binding</keyword>
<evidence type="ECO:0000259" key="5">
    <source>
        <dbReference type="Pfam" id="PF00149"/>
    </source>
</evidence>
<evidence type="ECO:0000256" key="4">
    <source>
        <dbReference type="ARBA" id="ARBA00025742"/>
    </source>
</evidence>
<keyword evidence="7" id="KW-1185">Reference proteome</keyword>
<dbReference type="InterPro" id="IPR050884">
    <property type="entry name" value="CNP_phosphodiesterase-III"/>
</dbReference>
<keyword evidence="3" id="KW-0408">Iron</keyword>
<dbReference type="GO" id="GO:0046872">
    <property type="term" value="F:metal ion binding"/>
    <property type="evidence" value="ECO:0007669"/>
    <property type="project" value="UniProtKB-KW"/>
</dbReference>
<evidence type="ECO:0000313" key="7">
    <source>
        <dbReference type="Proteomes" id="UP000602124"/>
    </source>
</evidence>
<sequence length="242" mass="26574">MIVAQISDIHADGSERAIERLDKVLEWLRPLRPDALIVSGDLCEADFETEYPRVRKRLEKLGAPYFVVPGNVDDHAEMRRAFGDRFAWTSDRPLNCTGVVGDMRLIGLDVTVDGADHGDAAPVLDWLATELAESLVPTLIFQHQHPFPTAITGKDRNICFNGDGLAAVIEAAGETVVGFSCGHVHRPLFTTFAGRQATMAPSIKKANRLRLDDKDSEVVEPPGLLVHHLRDGRLVSHVVMVG</sequence>
<evidence type="ECO:0000256" key="1">
    <source>
        <dbReference type="ARBA" id="ARBA00022723"/>
    </source>
</evidence>
<dbReference type="PANTHER" id="PTHR42988:SF2">
    <property type="entry name" value="CYCLIC NUCLEOTIDE PHOSPHODIESTERASE CBUA0032-RELATED"/>
    <property type="match status" value="1"/>
</dbReference>
<evidence type="ECO:0000256" key="3">
    <source>
        <dbReference type="ARBA" id="ARBA00023004"/>
    </source>
</evidence>
<dbReference type="Gene3D" id="3.60.21.10">
    <property type="match status" value="1"/>
</dbReference>